<name>A0A1V0BBA7_9BURK</name>
<dbReference type="EMBL" id="CP020121">
    <property type="protein sequence ID" value="AQZ97141.1"/>
    <property type="molecule type" value="Genomic_DNA"/>
</dbReference>
<reference evidence="1 2" key="1">
    <citation type="submission" date="2017-03" db="EMBL/GenBank/DDBJ databases">
        <title>Rapid Whole Genome Sequencing of Comamonas kerstersii Causing Continuous ambulatory Peritoneal Dialysis-Associated Peritonitis.</title>
        <authorList>
            <person name="Zheng B."/>
        </authorList>
    </citation>
    <scope>NUCLEOTIDE SEQUENCE [LARGE SCALE GENOMIC DNA]</scope>
    <source>
        <strain evidence="1 2">8943</strain>
    </source>
</reference>
<sequence>MAEVTRRRTGELLRELFHILMADPEGVQASAALQALASKVQLRNLCISPQRMCLHMRAGCGSIPAYAAI</sequence>
<evidence type="ECO:0000313" key="2">
    <source>
        <dbReference type="Proteomes" id="UP000242792"/>
    </source>
</evidence>
<protein>
    <submittedName>
        <fullName evidence="1">Uncharacterized protein</fullName>
    </submittedName>
</protein>
<evidence type="ECO:0000313" key="1">
    <source>
        <dbReference type="EMBL" id="AQZ97141.1"/>
    </source>
</evidence>
<dbReference type="RefSeq" id="WP_054064977.1">
    <property type="nucleotide sequence ID" value="NZ_CP020121.1"/>
</dbReference>
<dbReference type="KEGG" id="cke:B5M06_01560"/>
<dbReference type="GeneID" id="83041023"/>
<dbReference type="AlphaFoldDB" id="A0A1V0BBA7"/>
<gene>
    <name evidence="1" type="ORF">B5M06_01560</name>
</gene>
<accession>A0A1V0BBA7</accession>
<organism evidence="1 2">
    <name type="scientific">Comamonas kerstersii</name>
    <dbReference type="NCBI Taxonomy" id="225992"/>
    <lineage>
        <taxon>Bacteria</taxon>
        <taxon>Pseudomonadati</taxon>
        <taxon>Pseudomonadota</taxon>
        <taxon>Betaproteobacteria</taxon>
        <taxon>Burkholderiales</taxon>
        <taxon>Comamonadaceae</taxon>
        <taxon>Comamonas</taxon>
    </lineage>
</organism>
<dbReference type="Proteomes" id="UP000242792">
    <property type="component" value="Chromosome"/>
</dbReference>
<proteinExistence type="predicted"/>